<accession>A0A183GUU3</accession>
<evidence type="ECO:0000313" key="4">
    <source>
        <dbReference type="WBParaSite" id="HPBE_0002646301-mRNA-1"/>
    </source>
</evidence>
<evidence type="ECO:0000256" key="1">
    <source>
        <dbReference type="SAM" id="MobiDB-lite"/>
    </source>
</evidence>
<gene>
    <name evidence="2" type="ORF">HPBE_LOCUS26462</name>
</gene>
<evidence type="ECO:0000313" key="3">
    <source>
        <dbReference type="Proteomes" id="UP000050761"/>
    </source>
</evidence>
<dbReference type="AlphaFoldDB" id="A0A183GUU3"/>
<evidence type="ECO:0000313" key="2">
    <source>
        <dbReference type="EMBL" id="VDP57694.1"/>
    </source>
</evidence>
<reference evidence="2 3" key="1">
    <citation type="submission" date="2018-11" db="EMBL/GenBank/DDBJ databases">
        <authorList>
            <consortium name="Pathogen Informatics"/>
        </authorList>
    </citation>
    <scope>NUCLEOTIDE SEQUENCE [LARGE SCALE GENOMIC DNA]</scope>
</reference>
<protein>
    <submittedName>
        <fullName evidence="2 4">Uncharacterized protein</fullName>
    </submittedName>
</protein>
<accession>A0A3P8FIA5</accession>
<feature type="region of interest" description="Disordered" evidence="1">
    <location>
        <begin position="14"/>
        <end position="34"/>
    </location>
</feature>
<dbReference type="OrthoDB" id="5824068at2759"/>
<name>A0A183GUU3_HELPZ</name>
<dbReference type="Proteomes" id="UP000050761">
    <property type="component" value="Unassembled WGS sequence"/>
</dbReference>
<keyword evidence="3" id="KW-1185">Reference proteome</keyword>
<dbReference type="WBParaSite" id="HPBE_0002646301-mRNA-1">
    <property type="protein sequence ID" value="HPBE_0002646301-mRNA-1"/>
    <property type="gene ID" value="HPBE_0002646301"/>
</dbReference>
<proteinExistence type="predicted"/>
<dbReference type="EMBL" id="UZAH01040029">
    <property type="protein sequence ID" value="VDP57694.1"/>
    <property type="molecule type" value="Genomic_DNA"/>
</dbReference>
<feature type="compositionally biased region" description="Basic residues" evidence="1">
    <location>
        <begin position="21"/>
        <end position="34"/>
    </location>
</feature>
<organism evidence="3 4">
    <name type="scientific">Heligmosomoides polygyrus</name>
    <name type="common">Parasitic roundworm</name>
    <dbReference type="NCBI Taxonomy" id="6339"/>
    <lineage>
        <taxon>Eukaryota</taxon>
        <taxon>Metazoa</taxon>
        <taxon>Ecdysozoa</taxon>
        <taxon>Nematoda</taxon>
        <taxon>Chromadorea</taxon>
        <taxon>Rhabditida</taxon>
        <taxon>Rhabditina</taxon>
        <taxon>Rhabditomorpha</taxon>
        <taxon>Strongyloidea</taxon>
        <taxon>Heligmosomidae</taxon>
        <taxon>Heligmosomoides</taxon>
    </lineage>
</organism>
<reference evidence="4" key="2">
    <citation type="submission" date="2019-09" db="UniProtKB">
        <authorList>
            <consortium name="WormBaseParasite"/>
        </authorList>
    </citation>
    <scope>IDENTIFICATION</scope>
</reference>
<sequence>MFLLSTSESKWINDQDLTTPQRRHHRREERGSARRYHMAKALQHHPRKRHARTGMGVKVNSRQLTILETYAFSLNGTNISECSSYVYLGREVNMANDLAGRRGTSDYVLAYSIPLLFLPLHTPQTCAIRKRDEHVISEAQRGMESAMFGVTRLADVLRSWTLLHGPSRRKLGGPFADTRWTRIVTDWIPRDVKRIPGCPPTRRSDFFVDALNERYDALRVRPGRRIHWSTLSSDKDKWRRCWCLFE</sequence>